<organism evidence="4 5">
    <name type="scientific">Candidatus Flavonifractor merdipullorum</name>
    <dbReference type="NCBI Taxonomy" id="2838590"/>
    <lineage>
        <taxon>Bacteria</taxon>
        <taxon>Bacillati</taxon>
        <taxon>Bacillota</taxon>
        <taxon>Clostridia</taxon>
        <taxon>Eubacteriales</taxon>
        <taxon>Oscillospiraceae</taxon>
        <taxon>Flavonifractor</taxon>
    </lineage>
</organism>
<reference evidence="4" key="2">
    <citation type="submission" date="2021-04" db="EMBL/GenBank/DDBJ databases">
        <authorList>
            <person name="Gilroy R."/>
        </authorList>
    </citation>
    <scope>NUCLEOTIDE SEQUENCE</scope>
    <source>
        <strain evidence="4">ChiGjej6B6-1540</strain>
    </source>
</reference>
<evidence type="ECO:0000313" key="4">
    <source>
        <dbReference type="EMBL" id="HIW93774.1"/>
    </source>
</evidence>
<dbReference type="CDD" id="cd04301">
    <property type="entry name" value="NAT_SF"/>
    <property type="match status" value="1"/>
</dbReference>
<evidence type="ECO:0000313" key="5">
    <source>
        <dbReference type="Proteomes" id="UP000824192"/>
    </source>
</evidence>
<dbReference type="EMBL" id="DXGA01000096">
    <property type="protein sequence ID" value="HIW93774.1"/>
    <property type="molecule type" value="Genomic_DNA"/>
</dbReference>
<dbReference type="Pfam" id="PF00583">
    <property type="entry name" value="Acetyltransf_1"/>
    <property type="match status" value="1"/>
</dbReference>
<keyword evidence="1" id="KW-0808">Transferase</keyword>
<protein>
    <submittedName>
        <fullName evidence="4">GNAT family N-acetyltransferase</fullName>
    </submittedName>
</protein>
<comment type="caution">
    <text evidence="4">The sequence shown here is derived from an EMBL/GenBank/DDBJ whole genome shotgun (WGS) entry which is preliminary data.</text>
</comment>
<reference evidence="4" key="1">
    <citation type="journal article" date="2021" name="PeerJ">
        <title>Extensive microbial diversity within the chicken gut microbiome revealed by metagenomics and culture.</title>
        <authorList>
            <person name="Gilroy R."/>
            <person name="Ravi A."/>
            <person name="Getino M."/>
            <person name="Pursley I."/>
            <person name="Horton D.L."/>
            <person name="Alikhan N.F."/>
            <person name="Baker D."/>
            <person name="Gharbi K."/>
            <person name="Hall N."/>
            <person name="Watson M."/>
            <person name="Adriaenssens E.M."/>
            <person name="Foster-Nyarko E."/>
            <person name="Jarju S."/>
            <person name="Secka A."/>
            <person name="Antonio M."/>
            <person name="Oren A."/>
            <person name="Chaudhuri R.R."/>
            <person name="La Ragione R."/>
            <person name="Hildebrand F."/>
            <person name="Pallen M.J."/>
        </authorList>
    </citation>
    <scope>NUCLEOTIDE SEQUENCE</scope>
    <source>
        <strain evidence="4">ChiGjej6B6-1540</strain>
    </source>
</reference>
<dbReference type="GO" id="GO:0008080">
    <property type="term" value="F:N-acetyltransferase activity"/>
    <property type="evidence" value="ECO:0007669"/>
    <property type="project" value="UniProtKB-ARBA"/>
</dbReference>
<dbReference type="AlphaFoldDB" id="A0A9D1RU45"/>
<evidence type="ECO:0000256" key="2">
    <source>
        <dbReference type="ARBA" id="ARBA00023315"/>
    </source>
</evidence>
<dbReference type="Proteomes" id="UP000824192">
    <property type="component" value="Unassembled WGS sequence"/>
</dbReference>
<dbReference type="SUPFAM" id="SSF55729">
    <property type="entry name" value="Acyl-CoA N-acyltransferases (Nat)"/>
    <property type="match status" value="1"/>
</dbReference>
<evidence type="ECO:0000256" key="1">
    <source>
        <dbReference type="ARBA" id="ARBA00022679"/>
    </source>
</evidence>
<feature type="domain" description="N-acetyltransferase" evidence="3">
    <location>
        <begin position="2"/>
        <end position="156"/>
    </location>
</feature>
<keyword evidence="2" id="KW-0012">Acyltransferase</keyword>
<proteinExistence type="predicted"/>
<dbReference type="PANTHER" id="PTHR10545">
    <property type="entry name" value="DIAMINE N-ACETYLTRANSFERASE"/>
    <property type="match status" value="1"/>
</dbReference>
<sequence>MFTIREMTAADRDTVMPMVLEFYQSPAVEHNVDASVLEKTFHDAADPGEPLLRGLLLEEDGVPAGYAYVTFCYSGEMGGRVVFFDEMYFRPACRGKGYGTEVFRWLKKEYPDYPRFRLEVTDANEKASSLYTRLGFRVLEYRQMVLDGALQDPKSK</sequence>
<evidence type="ECO:0000259" key="3">
    <source>
        <dbReference type="PROSITE" id="PS51186"/>
    </source>
</evidence>
<gene>
    <name evidence="4" type="ORF">H9868_04450</name>
</gene>
<accession>A0A9D1RU45</accession>
<dbReference type="PROSITE" id="PS51186">
    <property type="entry name" value="GNAT"/>
    <property type="match status" value="1"/>
</dbReference>
<dbReference type="Gene3D" id="3.40.630.30">
    <property type="match status" value="1"/>
</dbReference>
<dbReference type="InterPro" id="IPR051016">
    <property type="entry name" value="Diverse_Substrate_AcTransf"/>
</dbReference>
<dbReference type="InterPro" id="IPR000182">
    <property type="entry name" value="GNAT_dom"/>
</dbReference>
<name>A0A9D1RU45_9FIRM</name>
<dbReference type="InterPro" id="IPR016181">
    <property type="entry name" value="Acyl_CoA_acyltransferase"/>
</dbReference>
<dbReference type="PANTHER" id="PTHR10545:SF29">
    <property type="entry name" value="GH14572P-RELATED"/>
    <property type="match status" value="1"/>
</dbReference>